<dbReference type="Proteomes" id="UP000320216">
    <property type="component" value="Chromosome"/>
</dbReference>
<feature type="domain" description="HTH lacI-type" evidence="4">
    <location>
        <begin position="1"/>
        <end position="53"/>
    </location>
</feature>
<dbReference type="Gene3D" id="3.40.50.2300">
    <property type="match status" value="2"/>
</dbReference>
<evidence type="ECO:0000313" key="5">
    <source>
        <dbReference type="EMBL" id="QDZ15641.1"/>
    </source>
</evidence>
<evidence type="ECO:0000256" key="2">
    <source>
        <dbReference type="ARBA" id="ARBA00023125"/>
    </source>
</evidence>
<dbReference type="PROSITE" id="PS00356">
    <property type="entry name" value="HTH_LACI_1"/>
    <property type="match status" value="1"/>
</dbReference>
<dbReference type="InterPro" id="IPR028082">
    <property type="entry name" value="Peripla_BP_I"/>
</dbReference>
<dbReference type="SMART" id="SM00354">
    <property type="entry name" value="HTH_LACI"/>
    <property type="match status" value="1"/>
</dbReference>
<dbReference type="InterPro" id="IPR046335">
    <property type="entry name" value="LacI/GalR-like_sensor"/>
</dbReference>
<dbReference type="OrthoDB" id="3595338at2"/>
<evidence type="ECO:0000256" key="3">
    <source>
        <dbReference type="ARBA" id="ARBA00023163"/>
    </source>
</evidence>
<dbReference type="GO" id="GO:0003700">
    <property type="term" value="F:DNA-binding transcription factor activity"/>
    <property type="evidence" value="ECO:0007669"/>
    <property type="project" value="TreeGrafter"/>
</dbReference>
<dbReference type="Gene3D" id="1.10.260.40">
    <property type="entry name" value="lambda repressor-like DNA-binding domains"/>
    <property type="match status" value="1"/>
</dbReference>
<dbReference type="KEGG" id="huw:FPZ11_13535"/>
<dbReference type="CDD" id="cd01392">
    <property type="entry name" value="HTH_LacI"/>
    <property type="match status" value="1"/>
</dbReference>
<dbReference type="PROSITE" id="PS50932">
    <property type="entry name" value="HTH_LACI_2"/>
    <property type="match status" value="1"/>
</dbReference>
<dbReference type="SUPFAM" id="SSF47413">
    <property type="entry name" value="lambda repressor-like DNA-binding domains"/>
    <property type="match status" value="1"/>
</dbReference>
<accession>A0A5B8M638</accession>
<dbReference type="Pfam" id="PF13377">
    <property type="entry name" value="Peripla_BP_3"/>
    <property type="match status" value="1"/>
</dbReference>
<dbReference type="InterPro" id="IPR000843">
    <property type="entry name" value="HTH_LacI"/>
</dbReference>
<dbReference type="EMBL" id="CP042305">
    <property type="protein sequence ID" value="QDZ15641.1"/>
    <property type="molecule type" value="Genomic_DNA"/>
</dbReference>
<dbReference type="PANTHER" id="PTHR30146:SF109">
    <property type="entry name" value="HTH-TYPE TRANSCRIPTIONAL REGULATOR GALS"/>
    <property type="match status" value="1"/>
</dbReference>
<dbReference type="CDD" id="cd06267">
    <property type="entry name" value="PBP1_LacI_sugar_binding-like"/>
    <property type="match status" value="1"/>
</dbReference>
<dbReference type="GO" id="GO:0000976">
    <property type="term" value="F:transcription cis-regulatory region binding"/>
    <property type="evidence" value="ECO:0007669"/>
    <property type="project" value="TreeGrafter"/>
</dbReference>
<dbReference type="Pfam" id="PF00356">
    <property type="entry name" value="LacI"/>
    <property type="match status" value="1"/>
</dbReference>
<gene>
    <name evidence="5" type="ORF">FPZ11_13535</name>
</gene>
<keyword evidence="6" id="KW-1185">Reference proteome</keyword>
<protein>
    <submittedName>
        <fullName evidence="5">LacI family transcriptional regulator</fullName>
    </submittedName>
</protein>
<evidence type="ECO:0000256" key="1">
    <source>
        <dbReference type="ARBA" id="ARBA00023015"/>
    </source>
</evidence>
<proteinExistence type="predicted"/>
<name>A0A5B8M638_9MICO</name>
<keyword evidence="3" id="KW-0804">Transcription</keyword>
<keyword evidence="1" id="KW-0805">Transcription regulation</keyword>
<sequence length="331" mass="35458">MNDVAREVGVSAKTVSRVVNDDAHVSPATAARINDAIERLGFRRNESARLLRQGTASTIGLLLEDVSDPFYGALTRAVEESVLAHDHQLLVSSSAEDAHRADRLIAAFVSRGVGGLILAPATGLDEKLLADERAKNCPVVAFDRPLEELDVDTVLADNRGGTIAGVRHLIERGHRRIAFFGDADSVYTARERRAGYRDALADAGIPFDPELVLMLQPDERAGTEALGMLAASADPPTAVFAGNNRWSVQLLRALVRHPIGLAYVGFDDFELADVVQPGVTVVTQDPAAMGRVAADLLFRRIDGDDGPAQRVQLSTALIERGSGERLGPFVG</sequence>
<dbReference type="InterPro" id="IPR010982">
    <property type="entry name" value="Lambda_DNA-bd_dom_sf"/>
</dbReference>
<organism evidence="5 6">
    <name type="scientific">Humibacter ginsenosidimutans</name>
    <dbReference type="NCBI Taxonomy" id="2599293"/>
    <lineage>
        <taxon>Bacteria</taxon>
        <taxon>Bacillati</taxon>
        <taxon>Actinomycetota</taxon>
        <taxon>Actinomycetes</taxon>
        <taxon>Micrococcales</taxon>
        <taxon>Microbacteriaceae</taxon>
        <taxon>Humibacter</taxon>
    </lineage>
</organism>
<dbReference type="PANTHER" id="PTHR30146">
    <property type="entry name" value="LACI-RELATED TRANSCRIPTIONAL REPRESSOR"/>
    <property type="match status" value="1"/>
</dbReference>
<keyword evidence="2" id="KW-0238">DNA-binding</keyword>
<dbReference type="SUPFAM" id="SSF53822">
    <property type="entry name" value="Periplasmic binding protein-like I"/>
    <property type="match status" value="1"/>
</dbReference>
<reference evidence="5 6" key="1">
    <citation type="submission" date="2019-07" db="EMBL/GenBank/DDBJ databases">
        <title>Full genome sequence of Humibacter sp. WJ7-1.</title>
        <authorList>
            <person name="Im W.-T."/>
        </authorList>
    </citation>
    <scope>NUCLEOTIDE SEQUENCE [LARGE SCALE GENOMIC DNA]</scope>
    <source>
        <strain evidence="5 6">WJ7-1</strain>
    </source>
</reference>
<dbReference type="AlphaFoldDB" id="A0A5B8M638"/>
<evidence type="ECO:0000313" key="6">
    <source>
        <dbReference type="Proteomes" id="UP000320216"/>
    </source>
</evidence>
<evidence type="ECO:0000259" key="4">
    <source>
        <dbReference type="PROSITE" id="PS50932"/>
    </source>
</evidence>